<reference evidence="1" key="1">
    <citation type="submission" date="2020-10" db="EMBL/GenBank/DDBJ databases">
        <title>Taxonomic study of unclassified bacteria belonging to the class Ktedonobacteria.</title>
        <authorList>
            <person name="Yabe S."/>
            <person name="Wang C.M."/>
            <person name="Zheng Y."/>
            <person name="Sakai Y."/>
            <person name="Cavaletti L."/>
            <person name="Monciardini P."/>
            <person name="Donadio S."/>
        </authorList>
    </citation>
    <scope>NUCLEOTIDE SEQUENCE</scope>
    <source>
        <strain evidence="1">ID150040</strain>
    </source>
</reference>
<dbReference type="EMBL" id="BNJK01000001">
    <property type="protein sequence ID" value="GHO92284.1"/>
    <property type="molecule type" value="Genomic_DNA"/>
</dbReference>
<name>A0A8J3IIZ9_9CHLR</name>
<dbReference type="Gene3D" id="3.40.50.720">
    <property type="entry name" value="NAD(P)-binding Rossmann-like Domain"/>
    <property type="match status" value="2"/>
</dbReference>
<dbReference type="GO" id="GO:0016491">
    <property type="term" value="F:oxidoreductase activity"/>
    <property type="evidence" value="ECO:0007669"/>
    <property type="project" value="TreeGrafter"/>
</dbReference>
<keyword evidence="2" id="KW-1185">Reference proteome</keyword>
<evidence type="ECO:0000313" key="2">
    <source>
        <dbReference type="Proteomes" id="UP000597444"/>
    </source>
</evidence>
<dbReference type="CDD" id="cd05233">
    <property type="entry name" value="SDR_c"/>
    <property type="match status" value="1"/>
</dbReference>
<dbReference type="InterPro" id="IPR002347">
    <property type="entry name" value="SDR_fam"/>
</dbReference>
<dbReference type="Pfam" id="PF13561">
    <property type="entry name" value="adh_short_C2"/>
    <property type="match status" value="1"/>
</dbReference>
<evidence type="ECO:0008006" key="3">
    <source>
        <dbReference type="Google" id="ProtNLM"/>
    </source>
</evidence>
<dbReference type="AlphaFoldDB" id="A0A8J3IIZ9"/>
<sequence>MTDIQKHLPKILQVVRTHCQSLSSLSDPVQRHTTLIAPLQAKLSRLLPAGYGIGSGTVFNTASHISQQVDLIIYHRRKTGGQAFDAVYPLQFVLVAIHFTDIQPANTTTLSAALDTIQSIKALKTTRPIPVKPEAEPDLGTRIERLPKQLLPLGIIFAREIADTPSTTEQLALFLQKLLTRYTPEQRPDYLFVPASQVYYRNPAFDAHTRVMGESGLFREPDHEKYICCYICKEYFFRRHFFYHSHCPRCGDLSYLKRLQSTDLGGMIALVTGGRIKIGYTTSLKLLRAGATVIVTTRFPHDAARRYAQEADFAEWSGRLRIHSLDLRHLPSIERFIQYLFTTYPRLDILINNAAQTVRRPPAFYAHLLPFESLPREELPNTLQAILIAESATTTSVTVASPVLPALPAFDDGSEVLMPRMVEALPLSVALSQVPMQPSDERHDATSFPPDRYDRHGQQIDLRSHNSWVAKLEDIAVPELLEVQLINAIAPTILIGQLKPLMTRNRTRSGYIINVSAIEGRFAGTKITYHPHTNMAKAALNMLTYTSAPDFARENVYMNSVDPGWVSLQNPADRLVSEGVVPLDEEDAAARICDPIFTGLATGRNEYGKFFKDYAVTDW</sequence>
<protein>
    <recommendedName>
        <fullName evidence="3">Oxidoreductase</fullName>
    </recommendedName>
</protein>
<dbReference type="PANTHER" id="PTHR43544:SF2">
    <property type="entry name" value="OXIDOREDUCTASE"/>
    <property type="match status" value="1"/>
</dbReference>
<organism evidence="1 2">
    <name type="scientific">Reticulibacter mediterranei</name>
    <dbReference type="NCBI Taxonomy" id="2778369"/>
    <lineage>
        <taxon>Bacteria</taxon>
        <taxon>Bacillati</taxon>
        <taxon>Chloroflexota</taxon>
        <taxon>Ktedonobacteria</taxon>
        <taxon>Ktedonobacterales</taxon>
        <taxon>Reticulibacteraceae</taxon>
        <taxon>Reticulibacter</taxon>
    </lineage>
</organism>
<dbReference type="RefSeq" id="WP_220203126.1">
    <property type="nucleotide sequence ID" value="NZ_BNJK01000001.1"/>
</dbReference>
<proteinExistence type="predicted"/>
<dbReference type="PANTHER" id="PTHR43544">
    <property type="entry name" value="SHORT-CHAIN DEHYDROGENASE/REDUCTASE"/>
    <property type="match status" value="1"/>
</dbReference>
<evidence type="ECO:0000313" key="1">
    <source>
        <dbReference type="EMBL" id="GHO92284.1"/>
    </source>
</evidence>
<dbReference type="InterPro" id="IPR036291">
    <property type="entry name" value="NAD(P)-bd_dom_sf"/>
</dbReference>
<comment type="caution">
    <text evidence="1">The sequence shown here is derived from an EMBL/GenBank/DDBJ whole genome shotgun (WGS) entry which is preliminary data.</text>
</comment>
<accession>A0A8J3IIZ9</accession>
<dbReference type="GO" id="GO:0005737">
    <property type="term" value="C:cytoplasm"/>
    <property type="evidence" value="ECO:0007669"/>
    <property type="project" value="TreeGrafter"/>
</dbReference>
<dbReference type="InterPro" id="IPR051468">
    <property type="entry name" value="Fungal_SecMetab_SDRs"/>
</dbReference>
<gene>
    <name evidence="1" type="ORF">KSF_023320</name>
</gene>
<dbReference type="Proteomes" id="UP000597444">
    <property type="component" value="Unassembled WGS sequence"/>
</dbReference>
<dbReference type="Pfam" id="PF00106">
    <property type="entry name" value="adh_short"/>
    <property type="match status" value="1"/>
</dbReference>
<dbReference type="SUPFAM" id="SSF51735">
    <property type="entry name" value="NAD(P)-binding Rossmann-fold domains"/>
    <property type="match status" value="1"/>
</dbReference>